<comment type="caution">
    <text evidence="1">The sequence shown here is derived from an EMBL/GenBank/DDBJ whole genome shotgun (WGS) entry which is preliminary data.</text>
</comment>
<name>T0ZF62_9ZZZZ</name>
<accession>T0ZF62</accession>
<evidence type="ECO:0008006" key="2">
    <source>
        <dbReference type="Google" id="ProtNLM"/>
    </source>
</evidence>
<gene>
    <name evidence="1" type="ORF">B2A_08708</name>
</gene>
<organism evidence="1">
    <name type="scientific">mine drainage metagenome</name>
    <dbReference type="NCBI Taxonomy" id="410659"/>
    <lineage>
        <taxon>unclassified sequences</taxon>
        <taxon>metagenomes</taxon>
        <taxon>ecological metagenomes</taxon>
    </lineage>
</organism>
<reference evidence="1" key="2">
    <citation type="journal article" date="2014" name="ISME J.">
        <title>Microbial stratification in low pH oxic and suboxic macroscopic growths along an acid mine drainage.</title>
        <authorList>
            <person name="Mendez-Garcia C."/>
            <person name="Mesa V."/>
            <person name="Sprenger R.R."/>
            <person name="Richter M."/>
            <person name="Diez M.S."/>
            <person name="Solano J."/>
            <person name="Bargiela R."/>
            <person name="Golyshina O.V."/>
            <person name="Manteca A."/>
            <person name="Ramos J.L."/>
            <person name="Gallego J.R."/>
            <person name="Llorente I."/>
            <person name="Martins Dos Santos V.A."/>
            <person name="Jensen O.N."/>
            <person name="Pelaez A.I."/>
            <person name="Sanchez J."/>
            <person name="Ferrer M."/>
        </authorList>
    </citation>
    <scope>NUCLEOTIDE SEQUENCE</scope>
</reference>
<dbReference type="EMBL" id="AUZZ01006279">
    <property type="protein sequence ID" value="EQD46836.1"/>
    <property type="molecule type" value="Genomic_DNA"/>
</dbReference>
<feature type="non-terminal residue" evidence="1">
    <location>
        <position position="1"/>
    </location>
</feature>
<evidence type="ECO:0000313" key="1">
    <source>
        <dbReference type="EMBL" id="EQD46836.1"/>
    </source>
</evidence>
<dbReference type="AlphaFoldDB" id="T0ZF62"/>
<sequence length="142" mass="15344">RRRGGRVQVNIDLARAPEMAGPVEAWVRENRGAHGPVTITQHNAANADLSARLADVPGHGFLFDASCGRGLATDEWPQPLAGSPCGYAGGLGPDRIAHELPRIAHAASGTSFWIDMESSLRDEVDNFRLTRALTVLRQIRRG</sequence>
<protein>
    <recommendedName>
        <fullName evidence="2">Phosphoribosylanthranilate isomerase</fullName>
    </recommendedName>
</protein>
<proteinExistence type="predicted"/>
<reference evidence="1" key="1">
    <citation type="submission" date="2013-08" db="EMBL/GenBank/DDBJ databases">
        <authorList>
            <person name="Mendez C."/>
            <person name="Richter M."/>
            <person name="Ferrer M."/>
            <person name="Sanchez J."/>
        </authorList>
    </citation>
    <scope>NUCLEOTIDE SEQUENCE</scope>
</reference>